<dbReference type="PANTHER" id="PTHR34294:SF5">
    <property type="entry name" value="CENTRAL GLYCOLYTIC GENES REGULATOR"/>
    <property type="match status" value="1"/>
</dbReference>
<evidence type="ECO:0000259" key="5">
    <source>
        <dbReference type="Pfam" id="PF04198"/>
    </source>
</evidence>
<dbReference type="Gene3D" id="1.10.10.10">
    <property type="entry name" value="Winged helix-like DNA-binding domain superfamily/Winged helix DNA-binding domain"/>
    <property type="match status" value="1"/>
</dbReference>
<keyword evidence="2" id="KW-0805">Transcription regulation</keyword>
<dbReference type="InterPro" id="IPR007324">
    <property type="entry name" value="Sugar-bd_dom_put"/>
</dbReference>
<organism evidence="7 8">
    <name type="scientific">Alicyclobacillus sacchari</name>
    <dbReference type="NCBI Taxonomy" id="392010"/>
    <lineage>
        <taxon>Bacteria</taxon>
        <taxon>Bacillati</taxon>
        <taxon>Bacillota</taxon>
        <taxon>Bacilli</taxon>
        <taxon>Bacillales</taxon>
        <taxon>Alicyclobacillaceae</taxon>
        <taxon>Alicyclobacillus</taxon>
    </lineage>
</organism>
<dbReference type="InterPro" id="IPR036390">
    <property type="entry name" value="WH_DNA-bd_sf"/>
</dbReference>
<dbReference type="InterPro" id="IPR051054">
    <property type="entry name" value="SorC_transcr_regulators"/>
</dbReference>
<protein>
    <submittedName>
        <fullName evidence="7">Central glycolytic genes regulator</fullName>
    </submittedName>
</protein>
<keyword evidence="4" id="KW-0804">Transcription</keyword>
<evidence type="ECO:0000256" key="2">
    <source>
        <dbReference type="ARBA" id="ARBA00023015"/>
    </source>
</evidence>
<proteinExistence type="inferred from homology"/>
<feature type="domain" description="CggR N-terminal DNA binding" evidence="6">
    <location>
        <begin position="19"/>
        <end position="88"/>
    </location>
</feature>
<dbReference type="Gene3D" id="3.40.50.1360">
    <property type="match status" value="1"/>
</dbReference>
<dbReference type="Proteomes" id="UP000294581">
    <property type="component" value="Unassembled WGS sequence"/>
</dbReference>
<dbReference type="Pfam" id="PF21715">
    <property type="entry name" value="CggR_N"/>
    <property type="match status" value="1"/>
</dbReference>
<dbReference type="OrthoDB" id="9793820at2"/>
<comment type="similarity">
    <text evidence="1">Belongs to the SorC transcriptional regulatory family.</text>
</comment>
<name>A0A4R8LWN9_9BACL</name>
<reference evidence="7 8" key="1">
    <citation type="submission" date="2019-03" db="EMBL/GenBank/DDBJ databases">
        <title>Genomic Encyclopedia of Type Strains, Phase IV (KMG-IV): sequencing the most valuable type-strain genomes for metagenomic binning, comparative biology and taxonomic classification.</title>
        <authorList>
            <person name="Goeker M."/>
        </authorList>
    </citation>
    <scope>NUCLEOTIDE SEQUENCE [LARGE SCALE GENOMIC DNA]</scope>
    <source>
        <strain evidence="7 8">DSM 17974</strain>
    </source>
</reference>
<gene>
    <name evidence="7" type="ORF">C7445_101225</name>
</gene>
<feature type="domain" description="Sugar-binding" evidence="5">
    <location>
        <begin position="94"/>
        <end position="339"/>
    </location>
</feature>
<dbReference type="PANTHER" id="PTHR34294">
    <property type="entry name" value="TRANSCRIPTIONAL REGULATOR-RELATED"/>
    <property type="match status" value="1"/>
</dbReference>
<dbReference type="SUPFAM" id="SSF100950">
    <property type="entry name" value="NagB/RpiA/CoA transferase-like"/>
    <property type="match status" value="1"/>
</dbReference>
<keyword evidence="8" id="KW-1185">Reference proteome</keyword>
<dbReference type="GO" id="GO:0030246">
    <property type="term" value="F:carbohydrate binding"/>
    <property type="evidence" value="ECO:0007669"/>
    <property type="project" value="InterPro"/>
</dbReference>
<evidence type="ECO:0000256" key="3">
    <source>
        <dbReference type="ARBA" id="ARBA00023125"/>
    </source>
</evidence>
<dbReference type="AlphaFoldDB" id="A0A4R8LWN9"/>
<dbReference type="SUPFAM" id="SSF46785">
    <property type="entry name" value="Winged helix' DNA-binding domain"/>
    <property type="match status" value="1"/>
</dbReference>
<evidence type="ECO:0000313" key="7">
    <source>
        <dbReference type="EMBL" id="TDY51225.1"/>
    </source>
</evidence>
<comment type="caution">
    <text evidence="7">The sequence shown here is derived from an EMBL/GenBank/DDBJ whole genome shotgun (WGS) entry which is preliminary data.</text>
</comment>
<dbReference type="InterPro" id="IPR037171">
    <property type="entry name" value="NagB/RpiA_transferase-like"/>
</dbReference>
<evidence type="ECO:0000256" key="1">
    <source>
        <dbReference type="ARBA" id="ARBA00010466"/>
    </source>
</evidence>
<evidence type="ECO:0000259" key="6">
    <source>
        <dbReference type="Pfam" id="PF21715"/>
    </source>
</evidence>
<evidence type="ECO:0000313" key="8">
    <source>
        <dbReference type="Proteomes" id="UP000294581"/>
    </source>
</evidence>
<keyword evidence="3" id="KW-0238">DNA-binding</keyword>
<dbReference type="InterPro" id="IPR036388">
    <property type="entry name" value="WH-like_DNA-bd_sf"/>
</dbReference>
<dbReference type="GO" id="GO:0003677">
    <property type="term" value="F:DNA binding"/>
    <property type="evidence" value="ECO:0007669"/>
    <property type="project" value="UniProtKB-KW"/>
</dbReference>
<dbReference type="InterPro" id="IPR048715">
    <property type="entry name" value="CggR_N"/>
</dbReference>
<sequence length="346" mass="36803">METTDWAAVQRIVPELMDVLQNRLRILQRVNALAPIGRRALAQAMGQSERTLRSELDALKQQGLLLTSASGVTLSTEGATLLSQLEPVAAALAGRSDLAWRLSQALAVNSVIVVEGDSDSEPWVTDRIGASAGELLIDAIRDGDVIAVTGGTTVAALAKWAPVRSGLRDIQVVPARGTVGETVAYQANTIAAELAEKVGGRSVMLHIPDSLSQKALEQLLEDPYIQQRLPVIRSATVVVHGIGDALAMARRRHASESELALLAERAAMAEAFGHYFNACGDVVYAMQTIGLRLNDVERARVVMAVAGGASKAQAIAAVAQAYRIDVLVTDEGAARRLLQMKSESDM</sequence>
<dbReference type="Pfam" id="PF04198">
    <property type="entry name" value="Sugar-bind"/>
    <property type="match status" value="1"/>
</dbReference>
<dbReference type="EMBL" id="SORF01000001">
    <property type="protein sequence ID" value="TDY51225.1"/>
    <property type="molecule type" value="Genomic_DNA"/>
</dbReference>
<accession>A0A4R8LWN9</accession>
<dbReference type="RefSeq" id="WP_134158191.1">
    <property type="nucleotide sequence ID" value="NZ_SORF01000001.1"/>
</dbReference>
<evidence type="ECO:0000256" key="4">
    <source>
        <dbReference type="ARBA" id="ARBA00023163"/>
    </source>
</evidence>